<dbReference type="GO" id="GO:0003676">
    <property type="term" value="F:nucleic acid binding"/>
    <property type="evidence" value="ECO:0007669"/>
    <property type="project" value="InterPro"/>
</dbReference>
<gene>
    <name evidence="5 8" type="primary">prmC</name>
    <name evidence="8" type="ORF">DI556_07165</name>
</gene>
<feature type="domain" description="Methyltransferase small" evidence="6">
    <location>
        <begin position="95"/>
        <end position="186"/>
    </location>
</feature>
<protein>
    <recommendedName>
        <fullName evidence="5">Release factor glutamine methyltransferase</fullName>
        <shortName evidence="5">RF MTase</shortName>
        <ecNumber evidence="5">2.1.1.297</ecNumber>
    </recommendedName>
    <alternativeName>
        <fullName evidence="5">N5-glutamine methyltransferase PrmC</fullName>
    </alternativeName>
    <alternativeName>
        <fullName evidence="5">Protein-(glutamine-N5) MTase PrmC</fullName>
    </alternativeName>
    <alternativeName>
        <fullName evidence="5">Protein-glutamine N-methyltransferase PrmC</fullName>
    </alternativeName>
</protein>
<dbReference type="SUPFAM" id="SSF53335">
    <property type="entry name" value="S-adenosyl-L-methionine-dependent methyltransferases"/>
    <property type="match status" value="1"/>
</dbReference>
<feature type="domain" description="Release factor glutamine methyltransferase N-terminal" evidence="7">
    <location>
        <begin position="2"/>
        <end position="70"/>
    </location>
</feature>
<dbReference type="InterPro" id="IPR019874">
    <property type="entry name" value="RF_methyltr_PrmC"/>
</dbReference>
<comment type="similarity">
    <text evidence="5">Belongs to the protein N5-glutamine methyltransferase family. PrmC subfamily.</text>
</comment>
<accession>A0A2W5NBR0</accession>
<dbReference type="PANTHER" id="PTHR18895:SF74">
    <property type="entry name" value="MTRF1L RELEASE FACTOR GLUTAMINE METHYLTRANSFERASE"/>
    <property type="match status" value="1"/>
</dbReference>
<evidence type="ECO:0000256" key="5">
    <source>
        <dbReference type="HAMAP-Rule" id="MF_02126"/>
    </source>
</evidence>
<dbReference type="InterPro" id="IPR050320">
    <property type="entry name" value="N5-glutamine_MTase"/>
</dbReference>
<dbReference type="PANTHER" id="PTHR18895">
    <property type="entry name" value="HEMK METHYLTRANSFERASE"/>
    <property type="match status" value="1"/>
</dbReference>
<evidence type="ECO:0000313" key="9">
    <source>
        <dbReference type="Proteomes" id="UP000249185"/>
    </source>
</evidence>
<keyword evidence="2 5" id="KW-0808">Transferase</keyword>
<dbReference type="Gene3D" id="1.10.8.10">
    <property type="entry name" value="DNA helicase RuvA subunit, C-terminal domain"/>
    <property type="match status" value="1"/>
</dbReference>
<dbReference type="NCBIfam" id="TIGR03534">
    <property type="entry name" value="RF_mod_PrmC"/>
    <property type="match status" value="1"/>
</dbReference>
<dbReference type="EC" id="2.1.1.297" evidence="5"/>
<organism evidence="8 9">
    <name type="scientific">Rhodovulum sulfidophilum</name>
    <name type="common">Rhodobacter sulfidophilus</name>
    <dbReference type="NCBI Taxonomy" id="35806"/>
    <lineage>
        <taxon>Bacteria</taxon>
        <taxon>Pseudomonadati</taxon>
        <taxon>Pseudomonadota</taxon>
        <taxon>Alphaproteobacteria</taxon>
        <taxon>Rhodobacterales</taxon>
        <taxon>Paracoccaceae</taxon>
        <taxon>Rhodovulum</taxon>
    </lineage>
</organism>
<dbReference type="EMBL" id="QFPW01000004">
    <property type="protein sequence ID" value="PZQ50504.1"/>
    <property type="molecule type" value="Genomic_DNA"/>
</dbReference>
<comment type="catalytic activity">
    <reaction evidence="4 5">
        <text>L-glutaminyl-[peptide chain release factor] + S-adenosyl-L-methionine = N(5)-methyl-L-glutaminyl-[peptide chain release factor] + S-adenosyl-L-homocysteine + H(+)</text>
        <dbReference type="Rhea" id="RHEA:42896"/>
        <dbReference type="Rhea" id="RHEA-COMP:10271"/>
        <dbReference type="Rhea" id="RHEA-COMP:10272"/>
        <dbReference type="ChEBI" id="CHEBI:15378"/>
        <dbReference type="ChEBI" id="CHEBI:30011"/>
        <dbReference type="ChEBI" id="CHEBI:57856"/>
        <dbReference type="ChEBI" id="CHEBI:59789"/>
        <dbReference type="ChEBI" id="CHEBI:61891"/>
        <dbReference type="EC" id="2.1.1.297"/>
    </reaction>
</comment>
<comment type="function">
    <text evidence="5">Methylates the class 1 translation termination release factors RF1/PrfA and RF2/PrfB on the glutamine residue of the universally conserved GGQ motif.</text>
</comment>
<dbReference type="GO" id="GO:0102559">
    <property type="term" value="F:peptide chain release factor N(5)-glutamine methyltransferase activity"/>
    <property type="evidence" value="ECO:0007669"/>
    <property type="project" value="UniProtKB-EC"/>
</dbReference>
<feature type="binding site" evidence="5">
    <location>
        <begin position="112"/>
        <end position="116"/>
    </location>
    <ligand>
        <name>S-adenosyl-L-methionine</name>
        <dbReference type="ChEBI" id="CHEBI:59789"/>
    </ligand>
</feature>
<sequence>MLAEGVARLSAAGVAEPARDARLLLARALDLAPGRLTLLLGDPLPAGAAARFAALLAERERRRPVSQILGTRAFWGRDFAVTADVLDPRPETETLVARALEGAPGRRVLDLGTGSGILLVTLLAEWPEATGIGTDLSAAALAVAAQNAARHGVAARAELVETDWATTISGPFDVIVSNPPYIPEAEVADLAPEVRDWEPRAALTAGATGLEAYERIAAELPRLLSPGGRAYLEFGAGQGAAIAAIFAARGFGRTGFLRDMDGRDRALAIE</sequence>
<feature type="binding site" evidence="5">
    <location>
        <position position="178"/>
    </location>
    <ligand>
        <name>S-adenosyl-L-methionine</name>
        <dbReference type="ChEBI" id="CHEBI:59789"/>
    </ligand>
</feature>
<dbReference type="Pfam" id="PF17827">
    <property type="entry name" value="PrmC_N"/>
    <property type="match status" value="1"/>
</dbReference>
<dbReference type="HAMAP" id="MF_02126">
    <property type="entry name" value="RF_methyltr_PrmC"/>
    <property type="match status" value="1"/>
</dbReference>
<evidence type="ECO:0000313" key="8">
    <source>
        <dbReference type="EMBL" id="PZQ50504.1"/>
    </source>
</evidence>
<dbReference type="InterPro" id="IPR029063">
    <property type="entry name" value="SAM-dependent_MTases_sf"/>
</dbReference>
<evidence type="ECO:0000259" key="6">
    <source>
        <dbReference type="Pfam" id="PF05175"/>
    </source>
</evidence>
<name>A0A2W5NBR0_RHOSU</name>
<evidence type="ECO:0000259" key="7">
    <source>
        <dbReference type="Pfam" id="PF17827"/>
    </source>
</evidence>
<dbReference type="InterPro" id="IPR004556">
    <property type="entry name" value="HemK-like"/>
</dbReference>
<dbReference type="InterPro" id="IPR040758">
    <property type="entry name" value="PrmC_N"/>
</dbReference>
<dbReference type="Proteomes" id="UP000249185">
    <property type="component" value="Unassembled WGS sequence"/>
</dbReference>
<dbReference type="InterPro" id="IPR002052">
    <property type="entry name" value="DNA_methylase_N6_adenine_CS"/>
</dbReference>
<evidence type="ECO:0000256" key="3">
    <source>
        <dbReference type="ARBA" id="ARBA00022691"/>
    </source>
</evidence>
<evidence type="ECO:0000256" key="4">
    <source>
        <dbReference type="ARBA" id="ARBA00048391"/>
    </source>
</evidence>
<dbReference type="Pfam" id="PF05175">
    <property type="entry name" value="MTS"/>
    <property type="match status" value="1"/>
</dbReference>
<proteinExistence type="inferred from homology"/>
<evidence type="ECO:0000256" key="2">
    <source>
        <dbReference type="ARBA" id="ARBA00022679"/>
    </source>
</evidence>
<dbReference type="AlphaFoldDB" id="A0A2W5NBR0"/>
<dbReference type="CDD" id="cd02440">
    <property type="entry name" value="AdoMet_MTases"/>
    <property type="match status" value="1"/>
</dbReference>
<feature type="binding site" evidence="5">
    <location>
        <position position="164"/>
    </location>
    <ligand>
        <name>S-adenosyl-L-methionine</name>
        <dbReference type="ChEBI" id="CHEBI:59789"/>
    </ligand>
</feature>
<reference evidence="8 9" key="1">
    <citation type="submission" date="2017-08" db="EMBL/GenBank/DDBJ databases">
        <title>Infants hospitalized years apart are colonized by the same room-sourced microbial strains.</title>
        <authorList>
            <person name="Brooks B."/>
            <person name="Olm M.R."/>
            <person name="Firek B.A."/>
            <person name="Baker R."/>
            <person name="Thomas B.C."/>
            <person name="Morowitz M.J."/>
            <person name="Banfield J.F."/>
        </authorList>
    </citation>
    <scope>NUCLEOTIDE SEQUENCE [LARGE SCALE GENOMIC DNA]</scope>
    <source>
        <strain evidence="8">S2_005_002_R2_34</strain>
    </source>
</reference>
<dbReference type="Gene3D" id="3.40.50.150">
    <property type="entry name" value="Vaccinia Virus protein VP39"/>
    <property type="match status" value="1"/>
</dbReference>
<comment type="caution">
    <text evidence="8">The sequence shown here is derived from an EMBL/GenBank/DDBJ whole genome shotgun (WGS) entry which is preliminary data.</text>
</comment>
<dbReference type="GO" id="GO:0032259">
    <property type="term" value="P:methylation"/>
    <property type="evidence" value="ECO:0007669"/>
    <property type="project" value="UniProtKB-KW"/>
</dbReference>
<dbReference type="InterPro" id="IPR007848">
    <property type="entry name" value="Small_mtfrase_dom"/>
</dbReference>
<dbReference type="NCBIfam" id="TIGR00536">
    <property type="entry name" value="hemK_fam"/>
    <property type="match status" value="1"/>
</dbReference>
<feature type="binding site" evidence="5">
    <location>
        <position position="135"/>
    </location>
    <ligand>
        <name>S-adenosyl-L-methionine</name>
        <dbReference type="ChEBI" id="CHEBI:59789"/>
    </ligand>
</feature>
<keyword evidence="3 5" id="KW-0949">S-adenosyl-L-methionine</keyword>
<evidence type="ECO:0000256" key="1">
    <source>
        <dbReference type="ARBA" id="ARBA00022603"/>
    </source>
</evidence>
<feature type="binding site" evidence="5">
    <location>
        <begin position="178"/>
        <end position="181"/>
    </location>
    <ligand>
        <name>substrate</name>
    </ligand>
</feature>
<dbReference type="PROSITE" id="PS00092">
    <property type="entry name" value="N6_MTASE"/>
    <property type="match status" value="1"/>
</dbReference>
<keyword evidence="1 5" id="KW-0489">Methyltransferase</keyword>